<dbReference type="PANTHER" id="PTHR46572:SF1">
    <property type="entry name" value="RHO1 GUANINE NUCLEOTIDE EXCHANGE FACTOR TUS1"/>
    <property type="match status" value="1"/>
</dbReference>
<dbReference type="InterPro" id="IPR041675">
    <property type="entry name" value="PH_5"/>
</dbReference>
<evidence type="ECO:0000259" key="4">
    <source>
        <dbReference type="PROSITE" id="PS50003"/>
    </source>
</evidence>
<dbReference type="EMBL" id="BLZA01000023">
    <property type="protein sequence ID" value="GHJ87693.1"/>
    <property type="molecule type" value="Genomic_DNA"/>
</dbReference>
<accession>A0A8H3TVJ8</accession>
<feature type="compositionally biased region" description="Low complexity" evidence="3">
    <location>
        <begin position="175"/>
        <end position="204"/>
    </location>
</feature>
<dbReference type="Gene3D" id="1.20.900.10">
    <property type="entry name" value="Dbl homology (DH) domain"/>
    <property type="match status" value="2"/>
</dbReference>
<keyword evidence="8" id="KW-1185">Reference proteome</keyword>
<dbReference type="SMART" id="SM00036">
    <property type="entry name" value="CNH"/>
    <property type="match status" value="1"/>
</dbReference>
<dbReference type="InterPro" id="IPR035899">
    <property type="entry name" value="DBL_dom_sf"/>
</dbReference>
<feature type="compositionally biased region" description="Basic and acidic residues" evidence="3">
    <location>
        <begin position="402"/>
        <end position="411"/>
    </location>
</feature>
<sequence>MNGSDPSGFPPAQHQPYAYQNARVGSSHQLGVQSERPPAGSFQPPGYSGQGNTPMTNHAGAASSSLDLPPAYDGSDPKATAYSDLGKASLNAPVYTPTQRTASGRSLPIPPIPINTSQGSGITTSRQTSGSRPLPARPALPEPPKTSRSVDPSRMQGPEGTYPSEPKPRKPLPTTPTLATQPQPAENGYPQQQQASFGQAQTTAPVNGYVPPAIPAFPNTPFAPNNANGASIPSSTSPLPHMAMFPPSFLYGPGQYQNPPGMDSTIYQNMPPPLGMNLGMGMMGYPPYFPPGYMPPGWNSNMVVPVASSPVQNQGFASVQPQQTFEAGSHPTRTTSPRPAPIAVPMWPIAQIDGNAKETVDLREPDNLTPRPLGQDGSGLPQQSQGYFQQYQAQAPLVRNGGEAKDNDLRATDLQPHPTPPPLHSMARSQTTRQGRGMEYLESLGISEDASHTDRTSDIPQTQPWGANDQDLREDLAQQYSRLSSDVSLPSQPGTPMQTVPYSNSNQSHRESTISIPHTIQSVGEGPSHAYEHLARVPSLAPSWISHAREGGRPPARWVQNKLFLHQSHAEGREGEFNPEFEGDSYWDGDPDADGMYRDDEADSVEEENEMNFFMPSLESHVAVQLRDRVERNTHIKGGISWPASFTGRDVVTVVQNLMPDWTRTSSNDRRFALSVARSLHKQLFFVEVDWADRPLRDAMDDVYQFNEIDGAGAMAYELPTGVQIMVTKCYSPSCVADKGCYSPRCPYNISPDNYLKVERKASAATISTAYLQAQEVEIIPSGLDESLLVALPESERKRQRIIHQAVIAEEQYKADLEAIETLYISPLRLADPPIIRSLKDLEELINGIFGNILELREANARILDFFLVRRREEGGLLSTVGDIFLSAAADFRNLYPEYIGGLPKAEERLKIELNQNANFRAFVETVRQNARRDHDNRRLDLKHLMTRPSTQLNRYLPILEAILAETQPDSPDALFLSEAIKAIRNLTYAAQLKLWQGTTGRTEHVPTADPLLKKEAKDQSGDKNWHDFVSKEDLEQMPEKEKKLQEQIWELIKSEMQYVADLRAVDNVFVDGLRMADEPIVDRFRLPEFEADVFHNFGSLRMIHEELLRNLHARQEEQHPAMGPISDLIYDAALKWGDAYQEYASNLPKALFAIEEEKKSNPKFVAFLEKCISTPGTNRQGFQHFINRPVHKLPRLKMQLESILSTLEKLELLDHTDTITLPQVIDLISIQGKSINKAVKEMEPKVRLKSLPSQLLGGKFGDNAIKSLDLLNPSRELIHEGKLYRHSDTTLNTTWSELNAFLFDNYFVLCKTDKSSKTSSSGLARHYINRRPVPVELIVLNSFENSGQTRAVGFLKGIRGDRHESASGGKDATDSRTVFPFSYTIVGSGSAAGQYTLWADSEQSRQEWKEKFQHAKALRSAEIEANTIFEMLPLSLDNFFVSHSYGSTVQRMEASQPFTGPVTCSAPFKTLDGRELVAIGCQEGVWIGLRSDPKSLRKVLHLRAVTQCAVLESFSLFLVLSSKTLLAYPLEALVPSLNPGAPAPRGHQKLSDKHEVQYFTCGNISGRTLVIYLRKKGLDSVFKCLEPVSGKDSDEGRNRRPFGNLMLNAKSDWFRVYKDFGISAEAFNVTFLRSRIILSCSKGFQIMDLAQSSSAEFPVFDNARLKSDSNLAALRERCNNGARPLGIFRATDNEFLLCYDTFAFYATRQGYPCRDLKPIDFEGRPETAAFHPPYLLLFSASFIEIRHISDCRLVQIVNAKDVKCTWQCGDTTTLPIPGPNGYDERKMPMEPRIHISKRSDLYGGQKRGTAVGLDVFELCPTSILNNPAREPNSDSMYFPPAPAVQYANGGGPSSQYGYRPWG</sequence>
<evidence type="ECO:0000259" key="6">
    <source>
        <dbReference type="PROSITE" id="PS50219"/>
    </source>
</evidence>
<feature type="compositionally biased region" description="Pro residues" evidence="3">
    <location>
        <begin position="135"/>
        <end position="144"/>
    </location>
</feature>
<dbReference type="Pfam" id="PF15405">
    <property type="entry name" value="PH_5"/>
    <property type="match status" value="1"/>
</dbReference>
<feature type="region of interest" description="Disordered" evidence="3">
    <location>
        <begin position="362"/>
        <end position="383"/>
    </location>
</feature>
<dbReference type="SUPFAM" id="SSF50729">
    <property type="entry name" value="PH domain-like"/>
    <property type="match status" value="1"/>
</dbReference>
<feature type="domain" description="DH" evidence="5">
    <location>
        <begin position="798"/>
        <end position="994"/>
    </location>
</feature>
<evidence type="ECO:0000313" key="7">
    <source>
        <dbReference type="EMBL" id="GHJ87693.1"/>
    </source>
</evidence>
<proteinExistence type="predicted"/>
<dbReference type="InterPro" id="IPR011993">
    <property type="entry name" value="PH-like_dom_sf"/>
</dbReference>
<feature type="region of interest" description="Disordered" evidence="3">
    <location>
        <begin position="323"/>
        <end position="342"/>
    </location>
</feature>
<dbReference type="InterPro" id="IPR001180">
    <property type="entry name" value="CNH_dom"/>
</dbReference>
<feature type="region of interest" description="Disordered" evidence="3">
    <location>
        <begin position="1"/>
        <end position="206"/>
    </location>
</feature>
<dbReference type="InterPro" id="IPR052233">
    <property type="entry name" value="Rho-type_GEFs"/>
</dbReference>
<dbReference type="InterPro" id="IPR000219">
    <property type="entry name" value="DH_dom"/>
</dbReference>
<dbReference type="PROSITE" id="PS50219">
    <property type="entry name" value="CNH"/>
    <property type="match status" value="1"/>
</dbReference>
<dbReference type="Gene3D" id="2.30.29.30">
    <property type="entry name" value="Pleckstrin-homology domain (PH domain)/Phosphotyrosine-binding domain (PTB)"/>
    <property type="match status" value="1"/>
</dbReference>
<dbReference type="CDD" id="cd00160">
    <property type="entry name" value="RhoGEF"/>
    <property type="match status" value="1"/>
</dbReference>
<dbReference type="PROSITE" id="PS50010">
    <property type="entry name" value="DH_2"/>
    <property type="match status" value="2"/>
</dbReference>
<organism evidence="7 8">
    <name type="scientific">Naganishia liquefaciens</name>
    <dbReference type="NCBI Taxonomy" id="104408"/>
    <lineage>
        <taxon>Eukaryota</taxon>
        <taxon>Fungi</taxon>
        <taxon>Dikarya</taxon>
        <taxon>Basidiomycota</taxon>
        <taxon>Agaricomycotina</taxon>
        <taxon>Tremellomycetes</taxon>
        <taxon>Filobasidiales</taxon>
        <taxon>Filobasidiaceae</taxon>
        <taxon>Naganishia</taxon>
    </lineage>
</organism>
<dbReference type="PANTHER" id="PTHR46572">
    <property type="entry name" value="RHO1 GDP-GTP EXCHANGE PROTEIN 1-RELATED"/>
    <property type="match status" value="1"/>
</dbReference>
<keyword evidence="1" id="KW-0597">Phosphoprotein</keyword>
<dbReference type="PROSITE" id="PS50003">
    <property type="entry name" value="PH_DOMAIN"/>
    <property type="match status" value="1"/>
</dbReference>
<dbReference type="Proteomes" id="UP000620104">
    <property type="component" value="Unassembled WGS sequence"/>
</dbReference>
<feature type="compositionally biased region" description="Polar residues" evidence="3">
    <location>
        <begin position="23"/>
        <end position="32"/>
    </location>
</feature>
<evidence type="ECO:0000259" key="5">
    <source>
        <dbReference type="PROSITE" id="PS50010"/>
    </source>
</evidence>
<feature type="compositionally biased region" description="Polar residues" evidence="3">
    <location>
        <begin position="114"/>
        <end position="131"/>
    </location>
</feature>
<name>A0A8H3TVJ8_9TREE</name>
<evidence type="ECO:0000256" key="1">
    <source>
        <dbReference type="ARBA" id="ARBA00022553"/>
    </source>
</evidence>
<keyword evidence="2" id="KW-0344">Guanine-nucleotide releasing factor</keyword>
<feature type="domain" description="DH" evidence="5">
    <location>
        <begin position="1044"/>
        <end position="1239"/>
    </location>
</feature>
<gene>
    <name evidence="7" type="ORF">NliqN6_4095</name>
</gene>
<feature type="region of interest" description="Disordered" evidence="3">
    <location>
        <begin position="483"/>
        <end position="509"/>
    </location>
</feature>
<dbReference type="Pfam" id="PF00780">
    <property type="entry name" value="CNH"/>
    <property type="match status" value="1"/>
</dbReference>
<feature type="domain" description="CNH" evidence="6">
    <location>
        <begin position="1460"/>
        <end position="1773"/>
    </location>
</feature>
<feature type="domain" description="PH" evidence="4">
    <location>
        <begin position="1277"/>
        <end position="1418"/>
    </location>
</feature>
<reference evidence="7" key="1">
    <citation type="submission" date="2020-07" db="EMBL/GenBank/DDBJ databases">
        <title>Draft Genome Sequence of a Deep-Sea Yeast, Naganishia (Cryptococcus) liquefaciens strain N6.</title>
        <authorList>
            <person name="Han Y.W."/>
            <person name="Kajitani R."/>
            <person name="Morimoto H."/>
            <person name="Parhat M."/>
            <person name="Tsubouchi H."/>
            <person name="Bakenova O."/>
            <person name="Ogata M."/>
            <person name="Argunhan B."/>
            <person name="Aoki R."/>
            <person name="Kajiwara S."/>
            <person name="Itoh T."/>
            <person name="Iwasaki H."/>
        </authorList>
    </citation>
    <scope>NUCLEOTIDE SEQUENCE</scope>
    <source>
        <strain evidence="7">N6</strain>
    </source>
</reference>
<evidence type="ECO:0000256" key="2">
    <source>
        <dbReference type="ARBA" id="ARBA00022658"/>
    </source>
</evidence>
<evidence type="ECO:0000313" key="8">
    <source>
        <dbReference type="Proteomes" id="UP000620104"/>
    </source>
</evidence>
<feature type="compositionally biased region" description="Polar residues" evidence="3">
    <location>
        <begin position="50"/>
        <end position="66"/>
    </location>
</feature>
<protein>
    <submittedName>
        <fullName evidence="7">Uncharacterized protein</fullName>
    </submittedName>
</protein>
<feature type="compositionally biased region" description="Polar residues" evidence="3">
    <location>
        <begin position="323"/>
        <end position="337"/>
    </location>
</feature>
<dbReference type="OrthoDB" id="2272012at2759"/>
<dbReference type="SMART" id="SM00325">
    <property type="entry name" value="RhoGEF"/>
    <property type="match status" value="2"/>
</dbReference>
<dbReference type="SUPFAM" id="SSF48065">
    <property type="entry name" value="DBL homology domain (DH-domain)"/>
    <property type="match status" value="2"/>
</dbReference>
<dbReference type="InterPro" id="IPR001849">
    <property type="entry name" value="PH_domain"/>
</dbReference>
<dbReference type="SMART" id="SM00233">
    <property type="entry name" value="PH"/>
    <property type="match status" value="1"/>
</dbReference>
<feature type="region of interest" description="Disordered" evidence="3">
    <location>
        <begin position="447"/>
        <end position="468"/>
    </location>
</feature>
<feature type="region of interest" description="Disordered" evidence="3">
    <location>
        <begin position="401"/>
        <end position="434"/>
    </location>
</feature>
<evidence type="ECO:0000256" key="3">
    <source>
        <dbReference type="SAM" id="MobiDB-lite"/>
    </source>
</evidence>
<dbReference type="Pfam" id="PF00621">
    <property type="entry name" value="RhoGEF"/>
    <property type="match status" value="2"/>
</dbReference>
<dbReference type="GO" id="GO:0005085">
    <property type="term" value="F:guanyl-nucleotide exchange factor activity"/>
    <property type="evidence" value="ECO:0007669"/>
    <property type="project" value="UniProtKB-KW"/>
</dbReference>
<comment type="caution">
    <text evidence="7">The sequence shown here is derived from an EMBL/GenBank/DDBJ whole genome shotgun (WGS) entry which is preliminary data.</text>
</comment>